<comment type="caution">
    <text evidence="3">The sequence shown here is derived from an EMBL/GenBank/DDBJ whole genome shotgun (WGS) entry which is preliminary data.</text>
</comment>
<organism evidence="3 4">
    <name type="scientific">Anaeramoeba flamelloides</name>
    <dbReference type="NCBI Taxonomy" id="1746091"/>
    <lineage>
        <taxon>Eukaryota</taxon>
        <taxon>Metamonada</taxon>
        <taxon>Anaeramoebidae</taxon>
        <taxon>Anaeramoeba</taxon>
    </lineage>
</organism>
<dbReference type="SUPFAM" id="SSF55961">
    <property type="entry name" value="Bet v1-like"/>
    <property type="match status" value="1"/>
</dbReference>
<evidence type="ECO:0000313" key="3">
    <source>
        <dbReference type="EMBL" id="KAJ6238660.1"/>
    </source>
</evidence>
<sequence>MLIKEYRITLPVTVEQYYLAQLYMVAKETQEITKQSKVGEGIQVLKNEPFKNEKGEGQYTLKHFHIASRLPKWLRKILPKKSMVIIEESWNAFPYCLTSYSSPFLKKFKFSVETMHLADKGETKNALNCDKKTLKKRGVIKIDVVNDPLPKKSEFDVTTKETECGILPLKGKKWVEKADVVMTCYKLVKVEFPYWGSQKRVEKLVQKKAIHEVFTDTHRKLLCWADLWFSLTIENIREIEGETKRIYEIKVKEEKKRQGEKGEKDEKDERSTSDSESDDDDDDDDEKITELKEKEETSSSSSEENDDSD</sequence>
<evidence type="ECO:0000313" key="4">
    <source>
        <dbReference type="Proteomes" id="UP001150062"/>
    </source>
</evidence>
<feature type="compositionally biased region" description="Basic and acidic residues" evidence="1">
    <location>
        <begin position="253"/>
        <end position="273"/>
    </location>
</feature>
<feature type="compositionally biased region" description="Basic and acidic residues" evidence="1">
    <location>
        <begin position="288"/>
        <end position="297"/>
    </location>
</feature>
<dbReference type="InterPro" id="IPR001666">
    <property type="entry name" value="PI_transfer"/>
</dbReference>
<feature type="domain" description="Phosphatidylinositol transfer protein N-terminal" evidence="2">
    <location>
        <begin position="1"/>
        <end position="244"/>
    </location>
</feature>
<dbReference type="InterPro" id="IPR023393">
    <property type="entry name" value="START-like_dom_sf"/>
</dbReference>
<dbReference type="PANTHER" id="PTHR10658">
    <property type="entry name" value="PHOSPHATIDYLINOSITOL TRANSFER PROTEIN"/>
    <property type="match status" value="1"/>
</dbReference>
<dbReference type="PANTHER" id="PTHR10658:SF11">
    <property type="entry name" value="VIBRATOR, ISOFORM B"/>
    <property type="match status" value="1"/>
</dbReference>
<proteinExistence type="predicted"/>
<feature type="region of interest" description="Disordered" evidence="1">
    <location>
        <begin position="253"/>
        <end position="309"/>
    </location>
</feature>
<dbReference type="Proteomes" id="UP001150062">
    <property type="component" value="Unassembled WGS sequence"/>
</dbReference>
<name>A0ABQ8Y1D2_9EUKA</name>
<dbReference type="PRINTS" id="PR00391">
    <property type="entry name" value="PITRANSFER"/>
</dbReference>
<dbReference type="Pfam" id="PF02121">
    <property type="entry name" value="IP_trans"/>
    <property type="match status" value="1"/>
</dbReference>
<feature type="compositionally biased region" description="Acidic residues" evidence="1">
    <location>
        <begin position="275"/>
        <end position="287"/>
    </location>
</feature>
<evidence type="ECO:0000259" key="2">
    <source>
        <dbReference type="Pfam" id="PF02121"/>
    </source>
</evidence>
<reference evidence="3" key="1">
    <citation type="submission" date="2022-08" db="EMBL/GenBank/DDBJ databases">
        <title>Novel sulfate-reducing endosymbionts in the free-living metamonad Anaeramoeba.</title>
        <authorList>
            <person name="Jerlstrom-Hultqvist J."/>
            <person name="Cepicka I."/>
            <person name="Gallot-Lavallee L."/>
            <person name="Salas-Leiva D."/>
            <person name="Curtis B.A."/>
            <person name="Zahonova K."/>
            <person name="Pipaliya S."/>
            <person name="Dacks J."/>
            <person name="Roger A.J."/>
        </authorList>
    </citation>
    <scope>NUCLEOTIDE SEQUENCE</scope>
    <source>
        <strain evidence="3">Schooner1</strain>
    </source>
</reference>
<evidence type="ECO:0000256" key="1">
    <source>
        <dbReference type="SAM" id="MobiDB-lite"/>
    </source>
</evidence>
<protein>
    <submittedName>
        <fullName evidence="3">Phosphatidylinositol transfer protein</fullName>
    </submittedName>
</protein>
<keyword evidence="4" id="KW-1185">Reference proteome</keyword>
<accession>A0ABQ8Y1D2</accession>
<gene>
    <name evidence="3" type="ORF">M0813_25884</name>
</gene>
<dbReference type="Gene3D" id="3.30.530.20">
    <property type="match status" value="1"/>
</dbReference>
<dbReference type="EMBL" id="JAOAOG010000232">
    <property type="protein sequence ID" value="KAJ6238660.1"/>
    <property type="molecule type" value="Genomic_DNA"/>
</dbReference>
<dbReference type="InterPro" id="IPR055261">
    <property type="entry name" value="PI_transfer_N"/>
</dbReference>